<organism evidence="2 3">
    <name type="scientific">Meloidogyne hapla</name>
    <name type="common">Root-knot nematode worm</name>
    <dbReference type="NCBI Taxonomy" id="6305"/>
    <lineage>
        <taxon>Eukaryota</taxon>
        <taxon>Metazoa</taxon>
        <taxon>Ecdysozoa</taxon>
        <taxon>Nematoda</taxon>
        <taxon>Chromadorea</taxon>
        <taxon>Rhabditida</taxon>
        <taxon>Tylenchina</taxon>
        <taxon>Tylenchomorpha</taxon>
        <taxon>Tylenchoidea</taxon>
        <taxon>Meloidogynidae</taxon>
        <taxon>Meloidogyninae</taxon>
        <taxon>Meloidogyne</taxon>
    </lineage>
</organism>
<keyword evidence="2" id="KW-1185">Reference proteome</keyword>
<feature type="transmembrane region" description="Helical" evidence="1">
    <location>
        <begin position="180"/>
        <end position="204"/>
    </location>
</feature>
<keyword evidence="1" id="KW-0812">Transmembrane</keyword>
<keyword evidence="1" id="KW-1133">Transmembrane helix</keyword>
<dbReference type="InterPro" id="IPR019421">
    <property type="entry name" value="7TM_GPCR_serpentine_rcpt_Srd"/>
</dbReference>
<dbReference type="Pfam" id="PF10317">
    <property type="entry name" value="7TM_GPCR_Srd"/>
    <property type="match status" value="1"/>
</dbReference>
<proteinExistence type="predicted"/>
<reference evidence="3" key="1">
    <citation type="submission" date="2016-11" db="UniProtKB">
        <authorList>
            <consortium name="WormBaseParasite"/>
        </authorList>
    </citation>
    <scope>IDENTIFICATION</scope>
</reference>
<dbReference type="WBParaSite" id="MhA1_Contig1957.frz3.gene10">
    <property type="protein sequence ID" value="MhA1_Contig1957.frz3.gene10"/>
    <property type="gene ID" value="MhA1_Contig1957.frz3.gene10"/>
</dbReference>
<evidence type="ECO:0000313" key="2">
    <source>
        <dbReference type="Proteomes" id="UP000095281"/>
    </source>
</evidence>
<name>A0A1I8BCP9_MELHA</name>
<feature type="transmembrane region" description="Helical" evidence="1">
    <location>
        <begin position="12"/>
        <end position="32"/>
    </location>
</feature>
<evidence type="ECO:0000313" key="3">
    <source>
        <dbReference type="WBParaSite" id="MhA1_Contig1957.frz3.gene10"/>
    </source>
</evidence>
<evidence type="ECO:0000256" key="1">
    <source>
        <dbReference type="SAM" id="Phobius"/>
    </source>
</evidence>
<feature type="transmembrane region" description="Helical" evidence="1">
    <location>
        <begin position="52"/>
        <end position="75"/>
    </location>
</feature>
<dbReference type="AlphaFoldDB" id="A0A1I8BCP9"/>
<feature type="transmembrane region" description="Helical" evidence="1">
    <location>
        <begin position="96"/>
        <end position="116"/>
    </location>
</feature>
<dbReference type="Proteomes" id="UP000095281">
    <property type="component" value="Unplaced"/>
</dbReference>
<keyword evidence="1" id="KW-0472">Membrane</keyword>
<sequence>MNEMKIYSRILLQTCIVDIIVIFVFAVVQPVFVSDNGIGTVWEYGPTHYLPTPWQCICFMIFAFITRFTTMNVCSQFVFRYLTVVREIKINWKHHIIILFSFTLPLLVNFVISIIIHQPTKENEHLTNYELAKMLELDNDTINNYVVGFRGQALLPLLTFSSQILINMGRFFNINISSKIVMMFGSPMTALIAVLNPLVTLLTVKNYRKLVFKCNRGNITNIIGNNNQTAHTAFSNRNVIVPLGNL</sequence>
<protein>
    <submittedName>
        <fullName evidence="3">G_PROTEIN_RECEP_F1_2 domain-containing protein</fullName>
    </submittedName>
</protein>
<accession>A0A1I8BCP9</accession>